<gene>
    <name evidence="11" type="ORF">RJ639_032945</name>
</gene>
<dbReference type="PANTHER" id="PTHR27004">
    <property type="entry name" value="RECEPTOR-LIKE PROTEIN 12 ISOFORM X1"/>
    <property type="match status" value="1"/>
</dbReference>
<dbReference type="Gene3D" id="3.80.10.10">
    <property type="entry name" value="Ribonuclease Inhibitor"/>
    <property type="match status" value="1"/>
</dbReference>
<evidence type="ECO:0000256" key="5">
    <source>
        <dbReference type="ARBA" id="ARBA00022692"/>
    </source>
</evidence>
<dbReference type="InterPro" id="IPR032675">
    <property type="entry name" value="LRR_dom_sf"/>
</dbReference>
<dbReference type="Proteomes" id="UP001188597">
    <property type="component" value="Unassembled WGS sequence"/>
</dbReference>
<evidence type="ECO:0000256" key="7">
    <source>
        <dbReference type="ARBA" id="ARBA00022989"/>
    </source>
</evidence>
<evidence type="ECO:0000256" key="1">
    <source>
        <dbReference type="ARBA" id="ARBA00004251"/>
    </source>
</evidence>
<reference evidence="11" key="1">
    <citation type="submission" date="2022-12" db="EMBL/GenBank/DDBJ databases">
        <title>Draft genome assemblies for two species of Escallonia (Escalloniales).</title>
        <authorList>
            <person name="Chanderbali A."/>
            <person name="Dervinis C."/>
            <person name="Anghel I."/>
            <person name="Soltis D."/>
            <person name="Soltis P."/>
            <person name="Zapata F."/>
        </authorList>
    </citation>
    <scope>NUCLEOTIDE SEQUENCE</scope>
    <source>
        <strain evidence="11">UCBG64.0493</strain>
        <tissue evidence="11">Leaf</tissue>
    </source>
</reference>
<evidence type="ECO:0000256" key="8">
    <source>
        <dbReference type="ARBA" id="ARBA00023136"/>
    </source>
</evidence>
<keyword evidence="6" id="KW-0677">Repeat</keyword>
<keyword evidence="8" id="KW-0472">Membrane</keyword>
<sequence>MARRWVCEKFALREALFIWSHEFVLGDNAFGPRSVVLEFCRLPRELPRPYVRGLLWSDLRSEYQTAFGSGDGANLPSLEEGSGNEFPGNLQSYSGRMLASRRKQGVEPPAFKHGTQRPFPARLRNNTISGEIPISIGNLSLLNVLKLENNRLDGHILQEVGLLGWIRTFNVANNHLSGPVPTFSADIPIAAENYTKNLGLYGYP</sequence>
<comment type="similarity">
    <text evidence="2">Belongs to the RLP family.</text>
</comment>
<dbReference type="PANTHER" id="PTHR27004:SF203">
    <property type="entry name" value="LEUCINE-RICH REPEAT-CONTAINING N-TERMINAL PLANT-TYPE DOMAIN-CONTAINING PROTEIN"/>
    <property type="match status" value="1"/>
</dbReference>
<comment type="subcellular location">
    <subcellularLocation>
        <location evidence="1">Cell membrane</location>
        <topology evidence="1">Single-pass type I membrane protein</topology>
    </subcellularLocation>
</comment>
<evidence type="ECO:0000256" key="6">
    <source>
        <dbReference type="ARBA" id="ARBA00022737"/>
    </source>
</evidence>
<keyword evidence="3" id="KW-1003">Cell membrane</keyword>
<evidence type="ECO:0000256" key="10">
    <source>
        <dbReference type="ARBA" id="ARBA00023180"/>
    </source>
</evidence>
<name>A0AA89BG79_9ASTE</name>
<proteinExistence type="inferred from homology"/>
<evidence type="ECO:0000256" key="2">
    <source>
        <dbReference type="ARBA" id="ARBA00009592"/>
    </source>
</evidence>
<keyword evidence="9" id="KW-0675">Receptor</keyword>
<organism evidence="11 12">
    <name type="scientific">Escallonia herrerae</name>
    <dbReference type="NCBI Taxonomy" id="1293975"/>
    <lineage>
        <taxon>Eukaryota</taxon>
        <taxon>Viridiplantae</taxon>
        <taxon>Streptophyta</taxon>
        <taxon>Embryophyta</taxon>
        <taxon>Tracheophyta</taxon>
        <taxon>Spermatophyta</taxon>
        <taxon>Magnoliopsida</taxon>
        <taxon>eudicotyledons</taxon>
        <taxon>Gunneridae</taxon>
        <taxon>Pentapetalae</taxon>
        <taxon>asterids</taxon>
        <taxon>campanulids</taxon>
        <taxon>Escalloniales</taxon>
        <taxon>Escalloniaceae</taxon>
        <taxon>Escallonia</taxon>
    </lineage>
</organism>
<dbReference type="AlphaFoldDB" id="A0AA89BG79"/>
<accession>A0AA89BG79</accession>
<evidence type="ECO:0000256" key="4">
    <source>
        <dbReference type="ARBA" id="ARBA00022614"/>
    </source>
</evidence>
<comment type="caution">
    <text evidence="11">The sequence shown here is derived from an EMBL/GenBank/DDBJ whole genome shotgun (WGS) entry which is preliminary data.</text>
</comment>
<keyword evidence="5" id="KW-0812">Transmembrane</keyword>
<keyword evidence="12" id="KW-1185">Reference proteome</keyword>
<keyword evidence="4" id="KW-0433">Leucine-rich repeat</keyword>
<dbReference type="SUPFAM" id="SSF52058">
    <property type="entry name" value="L domain-like"/>
    <property type="match status" value="1"/>
</dbReference>
<keyword evidence="7" id="KW-1133">Transmembrane helix</keyword>
<evidence type="ECO:0000313" key="12">
    <source>
        <dbReference type="Proteomes" id="UP001188597"/>
    </source>
</evidence>
<evidence type="ECO:0000313" key="11">
    <source>
        <dbReference type="EMBL" id="KAK3035417.1"/>
    </source>
</evidence>
<keyword evidence="10" id="KW-0325">Glycoprotein</keyword>
<evidence type="ECO:0000256" key="9">
    <source>
        <dbReference type="ARBA" id="ARBA00023170"/>
    </source>
</evidence>
<dbReference type="GO" id="GO:0005886">
    <property type="term" value="C:plasma membrane"/>
    <property type="evidence" value="ECO:0007669"/>
    <property type="project" value="UniProtKB-SubCell"/>
</dbReference>
<dbReference type="EMBL" id="JAVXUP010000175">
    <property type="protein sequence ID" value="KAK3035417.1"/>
    <property type="molecule type" value="Genomic_DNA"/>
</dbReference>
<evidence type="ECO:0000256" key="3">
    <source>
        <dbReference type="ARBA" id="ARBA00022475"/>
    </source>
</evidence>
<protein>
    <submittedName>
        <fullName evidence="11">Uncharacterized protein</fullName>
    </submittedName>
</protein>